<keyword evidence="2" id="KW-1185">Reference proteome</keyword>
<name>A0AAV7BI61_ENGPU</name>
<proteinExistence type="predicted"/>
<reference evidence="1" key="1">
    <citation type="thesis" date="2020" institute="ProQuest LLC" country="789 East Eisenhower Parkway, Ann Arbor, MI, USA">
        <title>Comparative Genomics and Chromosome Evolution.</title>
        <authorList>
            <person name="Mudd A.B."/>
        </authorList>
    </citation>
    <scope>NUCLEOTIDE SEQUENCE</scope>
    <source>
        <strain evidence="1">237g6f4</strain>
        <tissue evidence="1">Blood</tissue>
    </source>
</reference>
<dbReference type="Proteomes" id="UP000824782">
    <property type="component" value="Unassembled WGS sequence"/>
</dbReference>
<evidence type="ECO:0000313" key="2">
    <source>
        <dbReference type="Proteomes" id="UP000824782"/>
    </source>
</evidence>
<organism evidence="1 2">
    <name type="scientific">Engystomops pustulosus</name>
    <name type="common">Tungara frog</name>
    <name type="synonym">Physalaemus pustulosus</name>
    <dbReference type="NCBI Taxonomy" id="76066"/>
    <lineage>
        <taxon>Eukaryota</taxon>
        <taxon>Metazoa</taxon>
        <taxon>Chordata</taxon>
        <taxon>Craniata</taxon>
        <taxon>Vertebrata</taxon>
        <taxon>Euteleostomi</taxon>
        <taxon>Amphibia</taxon>
        <taxon>Batrachia</taxon>
        <taxon>Anura</taxon>
        <taxon>Neobatrachia</taxon>
        <taxon>Hyloidea</taxon>
        <taxon>Leptodactylidae</taxon>
        <taxon>Leiuperinae</taxon>
        <taxon>Engystomops</taxon>
    </lineage>
</organism>
<dbReference type="AlphaFoldDB" id="A0AAV7BI61"/>
<gene>
    <name evidence="1" type="ORF">GDO81_011881</name>
</gene>
<comment type="caution">
    <text evidence="1">The sequence shown here is derived from an EMBL/GenBank/DDBJ whole genome shotgun (WGS) entry which is preliminary data.</text>
</comment>
<protein>
    <submittedName>
        <fullName evidence="1">Uncharacterized protein</fullName>
    </submittedName>
</protein>
<dbReference type="EMBL" id="WNYA01000005">
    <property type="protein sequence ID" value="KAG8572018.1"/>
    <property type="molecule type" value="Genomic_DNA"/>
</dbReference>
<accession>A0AAV7BI61</accession>
<evidence type="ECO:0000313" key="1">
    <source>
        <dbReference type="EMBL" id="KAG8572018.1"/>
    </source>
</evidence>
<sequence length="106" mass="11897">MCLTKTKCFIQNVTRFVLPQLKKQNKNIFSDKQKTECLTLFYITYRSATKVLLEHSCPSDASAASAMPTAGAGIGIGTWAGAWIKWDNHRAACQWHFLVYHGFDAP</sequence>